<dbReference type="PROSITE" id="PS50089">
    <property type="entry name" value="ZF_RING_2"/>
    <property type="match status" value="1"/>
</dbReference>
<dbReference type="InterPro" id="IPR003961">
    <property type="entry name" value="FN3_dom"/>
</dbReference>
<evidence type="ECO:0000256" key="10">
    <source>
        <dbReference type="SAM" id="MobiDB-lite"/>
    </source>
</evidence>
<dbReference type="Gene3D" id="2.60.40.10">
    <property type="entry name" value="Immunoglobulins"/>
    <property type="match status" value="1"/>
</dbReference>
<organism evidence="15 17">
    <name type="scientific">Branchiostoma belcheri</name>
    <name type="common">Amphioxus</name>
    <dbReference type="NCBI Taxonomy" id="7741"/>
    <lineage>
        <taxon>Eukaryota</taxon>
        <taxon>Metazoa</taxon>
        <taxon>Chordata</taxon>
        <taxon>Cephalochordata</taxon>
        <taxon>Leptocardii</taxon>
        <taxon>Amphioxiformes</taxon>
        <taxon>Branchiostomatidae</taxon>
        <taxon>Branchiostoma</taxon>
    </lineage>
</organism>
<dbReference type="InterPro" id="IPR013783">
    <property type="entry name" value="Ig-like_fold"/>
</dbReference>
<evidence type="ECO:0000256" key="7">
    <source>
        <dbReference type="ARBA" id="ARBA00023212"/>
    </source>
</evidence>
<dbReference type="Pfam" id="PF13445">
    <property type="entry name" value="zf-RING_UBOX"/>
    <property type="match status" value="1"/>
</dbReference>
<comment type="subcellular location">
    <subcellularLocation>
        <location evidence="1">Cytoplasm</location>
        <location evidence="1">Cytoskeleton</location>
    </subcellularLocation>
</comment>
<evidence type="ECO:0000256" key="6">
    <source>
        <dbReference type="ARBA" id="ARBA00023054"/>
    </source>
</evidence>
<dbReference type="PROSITE" id="PS50853">
    <property type="entry name" value="FN3"/>
    <property type="match status" value="1"/>
</dbReference>
<evidence type="ECO:0000256" key="1">
    <source>
        <dbReference type="ARBA" id="ARBA00004245"/>
    </source>
</evidence>
<dbReference type="SMART" id="SM00449">
    <property type="entry name" value="SPRY"/>
    <property type="match status" value="1"/>
</dbReference>
<dbReference type="OrthoDB" id="295536at2759"/>
<accession>A0A6P4YLS7</accession>
<dbReference type="Gene3D" id="2.60.120.920">
    <property type="match status" value="1"/>
</dbReference>
<feature type="domain" description="Fibronectin type-III" evidence="14">
    <location>
        <begin position="385"/>
        <end position="469"/>
    </location>
</feature>
<evidence type="ECO:0000259" key="12">
    <source>
        <dbReference type="PROSITE" id="PS50119"/>
    </source>
</evidence>
<evidence type="ECO:0000259" key="14">
    <source>
        <dbReference type="PROSITE" id="PS50853"/>
    </source>
</evidence>
<dbReference type="InterPro" id="IPR027370">
    <property type="entry name" value="Znf-RING_euk"/>
</dbReference>
<dbReference type="SUPFAM" id="SSF49899">
    <property type="entry name" value="Concanavalin A-like lectins/glucanases"/>
    <property type="match status" value="1"/>
</dbReference>
<evidence type="ECO:0000256" key="2">
    <source>
        <dbReference type="ARBA" id="ARBA00022490"/>
    </source>
</evidence>
<evidence type="ECO:0000256" key="3">
    <source>
        <dbReference type="ARBA" id="ARBA00022723"/>
    </source>
</evidence>
<evidence type="ECO:0000256" key="8">
    <source>
        <dbReference type="PROSITE-ProRule" id="PRU00024"/>
    </source>
</evidence>
<feature type="coiled-coil region" evidence="9">
    <location>
        <begin position="239"/>
        <end position="288"/>
    </location>
</feature>
<dbReference type="PANTHER" id="PTHR24099">
    <property type="entry name" value="E3 UBIQUITIN-PROTEIN LIGASE TRIM36-RELATED"/>
    <property type="match status" value="1"/>
</dbReference>
<dbReference type="InterPro" id="IPR003877">
    <property type="entry name" value="SPRY_dom"/>
</dbReference>
<dbReference type="CDD" id="cd00063">
    <property type="entry name" value="FN3"/>
    <property type="match status" value="1"/>
</dbReference>
<dbReference type="AlphaFoldDB" id="A0A6P4YLS7"/>
<dbReference type="InterPro" id="IPR017907">
    <property type="entry name" value="Znf_RING_CS"/>
</dbReference>
<dbReference type="PROSITE" id="PS00518">
    <property type="entry name" value="ZF_RING_1"/>
    <property type="match status" value="1"/>
</dbReference>
<dbReference type="SUPFAM" id="SSF57850">
    <property type="entry name" value="RING/U-box"/>
    <property type="match status" value="1"/>
</dbReference>
<dbReference type="Pfam" id="PF00041">
    <property type="entry name" value="fn3"/>
    <property type="match status" value="1"/>
</dbReference>
<keyword evidence="4 8" id="KW-0863">Zinc-finger</keyword>
<dbReference type="InterPro" id="IPR001841">
    <property type="entry name" value="Znf_RING"/>
</dbReference>
<dbReference type="InterPro" id="IPR013083">
    <property type="entry name" value="Znf_RING/FYVE/PHD"/>
</dbReference>
<dbReference type="InterPro" id="IPR013320">
    <property type="entry name" value="ConA-like_dom_sf"/>
</dbReference>
<dbReference type="GO" id="GO:0005856">
    <property type="term" value="C:cytoskeleton"/>
    <property type="evidence" value="ECO:0007669"/>
    <property type="project" value="UniProtKB-SubCell"/>
</dbReference>
<dbReference type="RefSeq" id="XP_019618085.1">
    <property type="nucleotide sequence ID" value="XM_019762526.1"/>
</dbReference>
<dbReference type="InterPro" id="IPR000315">
    <property type="entry name" value="Znf_B-box"/>
</dbReference>
<feature type="domain" description="B30.2/SPRY" evidence="13">
    <location>
        <begin position="450"/>
        <end position="651"/>
    </location>
</feature>
<gene>
    <name evidence="16 17" type="primary">LOC109465318</name>
</gene>
<dbReference type="SMART" id="SM00336">
    <property type="entry name" value="BBOX"/>
    <property type="match status" value="2"/>
</dbReference>
<evidence type="ECO:0000256" key="9">
    <source>
        <dbReference type="SAM" id="Coils"/>
    </source>
</evidence>
<keyword evidence="15" id="KW-1185">Reference proteome</keyword>
<evidence type="ECO:0000313" key="15">
    <source>
        <dbReference type="Proteomes" id="UP000515135"/>
    </source>
</evidence>
<evidence type="ECO:0000313" key="17">
    <source>
        <dbReference type="RefSeq" id="XP_019618086.1"/>
    </source>
</evidence>
<feature type="domain" description="RING-type" evidence="11">
    <location>
        <begin position="10"/>
        <end position="74"/>
    </location>
</feature>
<dbReference type="Pfam" id="PF00622">
    <property type="entry name" value="SPRY"/>
    <property type="match status" value="1"/>
</dbReference>
<dbReference type="SMART" id="SM00184">
    <property type="entry name" value="RING"/>
    <property type="match status" value="1"/>
</dbReference>
<dbReference type="PROSITE" id="PS50119">
    <property type="entry name" value="ZF_BBOX"/>
    <property type="match status" value="1"/>
</dbReference>
<evidence type="ECO:0000256" key="4">
    <source>
        <dbReference type="ARBA" id="ARBA00022771"/>
    </source>
</evidence>
<dbReference type="Gene3D" id="3.30.160.60">
    <property type="entry name" value="Classic Zinc Finger"/>
    <property type="match status" value="1"/>
</dbReference>
<feature type="domain" description="B box-type" evidence="12">
    <location>
        <begin position="168"/>
        <end position="210"/>
    </location>
</feature>
<name>A0A6P4YLS7_BRABE</name>
<evidence type="ECO:0000256" key="5">
    <source>
        <dbReference type="ARBA" id="ARBA00022833"/>
    </source>
</evidence>
<dbReference type="PROSITE" id="PS50188">
    <property type="entry name" value="B302_SPRY"/>
    <property type="match status" value="1"/>
</dbReference>
<keyword evidence="2" id="KW-0963">Cytoplasm</keyword>
<dbReference type="PANTHER" id="PTHR24099:SF16">
    <property type="entry name" value="E3 UBIQUITIN-PROTEIN LIGASE MIDLINE-1-LIKE ISOFORM X1"/>
    <property type="match status" value="1"/>
</dbReference>
<evidence type="ECO:0000259" key="11">
    <source>
        <dbReference type="PROSITE" id="PS50089"/>
    </source>
</evidence>
<dbReference type="Pfam" id="PF00643">
    <property type="entry name" value="zf-B_box"/>
    <property type="match status" value="1"/>
</dbReference>
<reference evidence="16 17" key="1">
    <citation type="submission" date="2025-04" db="UniProtKB">
        <authorList>
            <consortium name="RefSeq"/>
        </authorList>
    </citation>
    <scope>IDENTIFICATION</scope>
    <source>
        <tissue evidence="16 17">Gonad</tissue>
    </source>
</reference>
<dbReference type="SMART" id="SM00060">
    <property type="entry name" value="FN3"/>
    <property type="match status" value="1"/>
</dbReference>
<keyword evidence="6 9" id="KW-0175">Coiled coil</keyword>
<dbReference type="PRINTS" id="PR01407">
    <property type="entry name" value="BUTYPHLNCDUF"/>
</dbReference>
<evidence type="ECO:0000259" key="13">
    <source>
        <dbReference type="PROSITE" id="PS50188"/>
    </source>
</evidence>
<dbReference type="InterPro" id="IPR001870">
    <property type="entry name" value="B30.2/SPRY"/>
</dbReference>
<dbReference type="InterPro" id="IPR050617">
    <property type="entry name" value="E3_ligase_FN3/SPRY"/>
</dbReference>
<dbReference type="InterPro" id="IPR003879">
    <property type="entry name" value="Butyrophylin_SPRY"/>
</dbReference>
<feature type="region of interest" description="Disordered" evidence="10">
    <location>
        <begin position="41"/>
        <end position="67"/>
    </location>
</feature>
<dbReference type="SUPFAM" id="SSF57845">
    <property type="entry name" value="B-box zinc-binding domain"/>
    <property type="match status" value="1"/>
</dbReference>
<dbReference type="RefSeq" id="XP_019618086.1">
    <property type="nucleotide sequence ID" value="XM_019762527.1"/>
</dbReference>
<dbReference type="GO" id="GO:0008270">
    <property type="term" value="F:zinc ion binding"/>
    <property type="evidence" value="ECO:0007669"/>
    <property type="project" value="UniProtKB-KW"/>
</dbReference>
<keyword evidence="5" id="KW-0862">Zinc</keyword>
<keyword evidence="7" id="KW-0206">Cytoskeleton</keyword>
<dbReference type="InterPro" id="IPR036116">
    <property type="entry name" value="FN3_sf"/>
</dbReference>
<dbReference type="InterPro" id="IPR043136">
    <property type="entry name" value="B30.2/SPRY_sf"/>
</dbReference>
<dbReference type="SUPFAM" id="SSF49265">
    <property type="entry name" value="Fibronectin type III"/>
    <property type="match status" value="1"/>
</dbReference>
<protein>
    <submittedName>
        <fullName evidence="16 17">E3 ubiquitin-protein ligase Midline-1-like</fullName>
    </submittedName>
</protein>
<keyword evidence="3" id="KW-0479">Metal-binding</keyword>
<dbReference type="Gene3D" id="3.30.40.10">
    <property type="entry name" value="Zinc/RING finger domain, C3HC4 (zinc finger)"/>
    <property type="match status" value="1"/>
</dbReference>
<dbReference type="KEGG" id="bbel:109465318"/>
<dbReference type="Gene3D" id="4.10.830.40">
    <property type="match status" value="1"/>
</dbReference>
<proteinExistence type="predicted"/>
<sequence length="651" mass="73540">MEGLEDELKCPVCLELFTCPLQLPCHHNLCRRCAEDLLQSETNPSQDDEEGATYSAAAAPSPENTPDSFPCPTCPEVVSLGTLGLDGLRKNFLLQNIVDRYLRLKGDGNTRPHEIPCQLCREAPPRLAAKSCLICKVSYCEQCLTVTHPDFPPFSEHKLVSPTASFNDETVMCPDHPSKPVEMYCVQDQTPVCLLCEKVGRHKQHNMAALEEVFSQKQAELQTWVGRLDARVTLEEAKVRALEDRHEQMMNGAQELKTEIDKQCESLMEVIQHRKAELHRKLEQTRQQDSKDLQKVIKRATDGVQKAQSALSYSLEVLKETDHASLLLAHHSLKAKIEGTINTLGSNSDDNYDDDEYGIDELDIDFTQCKKELKALDFGVLPDTPFADEQCCIGSMEEAYIEWDPVWDANEYEVCYSVGNVQIVSTLKGYSYTATNLTPGTKYKFELASKNKAGRSCPSSIELATTPFEFQLDQNIASRYLLVSEENTQVSKLETPIPLPRASLTLSRFDPEEGDQHTVLGDKSIRRGRHYWEVSVKGQYSIGVAYESMPRNEDICNTMESWAFDYLANGSLYSVWFNGSTYTQRKRIKPPLSKIGILVNYDKSELRFFDANTQTLIFRYKEKAGFTKPLYPAFSLWEGSLKIHSGIECPQ</sequence>
<evidence type="ECO:0000313" key="16">
    <source>
        <dbReference type="RefSeq" id="XP_019618085.1"/>
    </source>
</evidence>
<dbReference type="GeneID" id="109465318"/>
<dbReference type="Proteomes" id="UP000515135">
    <property type="component" value="Unplaced"/>
</dbReference>